<proteinExistence type="predicted"/>
<comment type="caution">
    <text evidence="1">The sequence shown here is derived from an EMBL/GenBank/DDBJ whole genome shotgun (WGS) entry which is preliminary data.</text>
</comment>
<dbReference type="RefSeq" id="WP_279245592.1">
    <property type="nucleotide sequence ID" value="NZ_SHNN01000002.1"/>
</dbReference>
<keyword evidence="2" id="KW-1185">Reference proteome</keyword>
<reference evidence="1" key="1">
    <citation type="submission" date="2019-02" db="EMBL/GenBank/DDBJ databases">
        <authorList>
            <person name="Li S.-H."/>
        </authorList>
    </citation>
    <scope>NUCLEOTIDE SEQUENCE</scope>
    <source>
        <strain evidence="1">IMCC14734</strain>
    </source>
</reference>
<protein>
    <recommendedName>
        <fullName evidence="3">Thioesterase</fullName>
    </recommendedName>
</protein>
<dbReference type="PANTHER" id="PTHR31793">
    <property type="entry name" value="4-HYDROXYBENZOYL-COA THIOESTERASE FAMILY MEMBER"/>
    <property type="match status" value="1"/>
</dbReference>
<dbReference type="SUPFAM" id="SSF54637">
    <property type="entry name" value="Thioesterase/thiol ester dehydrase-isomerase"/>
    <property type="match status" value="1"/>
</dbReference>
<dbReference type="Proteomes" id="UP001143362">
    <property type="component" value="Unassembled WGS sequence"/>
</dbReference>
<organism evidence="1 2">
    <name type="scientific">Candidatus Litorirhabdus singularis</name>
    <dbReference type="NCBI Taxonomy" id="2518993"/>
    <lineage>
        <taxon>Bacteria</taxon>
        <taxon>Pseudomonadati</taxon>
        <taxon>Pseudomonadota</taxon>
        <taxon>Gammaproteobacteria</taxon>
        <taxon>Cellvibrionales</taxon>
        <taxon>Halieaceae</taxon>
        <taxon>Candidatus Litorirhabdus</taxon>
    </lineage>
</organism>
<evidence type="ECO:0000313" key="2">
    <source>
        <dbReference type="Proteomes" id="UP001143362"/>
    </source>
</evidence>
<dbReference type="CDD" id="cd00586">
    <property type="entry name" value="4HBT"/>
    <property type="match status" value="1"/>
</dbReference>
<gene>
    <name evidence="1" type="ORF">EYC98_12045</name>
</gene>
<dbReference type="PANTHER" id="PTHR31793:SF2">
    <property type="entry name" value="BLR1345 PROTEIN"/>
    <property type="match status" value="1"/>
</dbReference>
<name>A0ABT3TH47_9GAMM</name>
<dbReference type="Pfam" id="PF13279">
    <property type="entry name" value="4HBT_2"/>
    <property type="match status" value="1"/>
</dbReference>
<sequence>MTDHDRTNPATSLFTVSAEVQPQWIDYNGHMNMGYYVVAFDELSTDAWFTSLDIGAEHFKRCNNSTFTLGCNIDYLREVFAGDRLRLTTQLIDYDHKRLHYYHCMYNEDKDYLAATNECLTLYVDMETRRSTSFGADYMQRFEQELQRGQAHGMPAGFGRKLGIRRSS</sequence>
<dbReference type="Gene3D" id="3.10.129.10">
    <property type="entry name" value="Hotdog Thioesterase"/>
    <property type="match status" value="1"/>
</dbReference>
<evidence type="ECO:0008006" key="3">
    <source>
        <dbReference type="Google" id="ProtNLM"/>
    </source>
</evidence>
<accession>A0ABT3TH47</accession>
<dbReference type="EMBL" id="SHNN01000002">
    <property type="protein sequence ID" value="MCX2981594.1"/>
    <property type="molecule type" value="Genomic_DNA"/>
</dbReference>
<evidence type="ECO:0000313" key="1">
    <source>
        <dbReference type="EMBL" id="MCX2981594.1"/>
    </source>
</evidence>
<dbReference type="InterPro" id="IPR050563">
    <property type="entry name" value="4-hydroxybenzoyl-CoA_TE"/>
</dbReference>
<dbReference type="InterPro" id="IPR029069">
    <property type="entry name" value="HotDog_dom_sf"/>
</dbReference>